<dbReference type="AlphaFoldDB" id="B7K8F9"/>
<protein>
    <submittedName>
        <fullName evidence="2">Pentapeptide repeat-containing protein</fullName>
    </submittedName>
</protein>
<proteinExistence type="predicted"/>
<dbReference type="HOGENOM" id="CLU_1056554_0_0_3"/>
<evidence type="ECO:0000313" key="2">
    <source>
        <dbReference type="EMBL" id="ACK69919.1"/>
    </source>
</evidence>
<gene>
    <name evidence="2" type="ordered locus">PCC7424_1478</name>
</gene>
<accession>B7K8F9</accession>
<sequence length="263" mass="30828">MLEDSAIPLRKQQSILQKEIKVDVKSLVFSLTKAGINLGFGKWDDLAENGIDILESLGLDKKPAEVAGLLIIRSIMQGIGELLKDHQDLFNKTLEKNDEKEFYQTLNTFLDNNEIIIDRDFFERPQNLPLLEKVQKGFAKWLELFLDKAVDAENISHRLPSYFIFALNKEWLENSKEYASLKEELETPFTSATKREIRWLKYRPWLQKQVDEPVFLETFSLKQIYIPLRGYYEQAEKDNNLTRNAANLVREDFDFKCYLVLQQ</sequence>
<dbReference type="Proteomes" id="UP000002384">
    <property type="component" value="Chromosome"/>
</dbReference>
<dbReference type="RefSeq" id="WP_012598864.1">
    <property type="nucleotide sequence ID" value="NC_011729.1"/>
</dbReference>
<dbReference type="Pfam" id="PF22735">
    <property type="entry name" value="NNH3"/>
    <property type="match status" value="1"/>
</dbReference>
<evidence type="ECO:0000259" key="1">
    <source>
        <dbReference type="Pfam" id="PF22735"/>
    </source>
</evidence>
<name>B7K8F9_GLOC7</name>
<dbReference type="eggNOG" id="COG5635">
    <property type="taxonomic scope" value="Bacteria"/>
</dbReference>
<dbReference type="KEGG" id="cyc:PCC7424_1478"/>
<keyword evidence="3" id="KW-1185">Reference proteome</keyword>
<dbReference type="InterPro" id="IPR054568">
    <property type="entry name" value="NNH3"/>
</dbReference>
<organism evidence="2 3">
    <name type="scientific">Gloeothece citriformis (strain PCC 7424)</name>
    <name type="common">Cyanothece sp. (strain PCC 7424)</name>
    <dbReference type="NCBI Taxonomy" id="65393"/>
    <lineage>
        <taxon>Bacteria</taxon>
        <taxon>Bacillati</taxon>
        <taxon>Cyanobacteriota</taxon>
        <taxon>Cyanophyceae</taxon>
        <taxon>Oscillatoriophycideae</taxon>
        <taxon>Chroococcales</taxon>
        <taxon>Aphanothecaceae</taxon>
        <taxon>Gloeothece</taxon>
        <taxon>Gloeothece citriformis</taxon>
    </lineage>
</organism>
<dbReference type="EMBL" id="CP001291">
    <property type="protein sequence ID" value="ACK69919.1"/>
    <property type="molecule type" value="Genomic_DNA"/>
</dbReference>
<feature type="domain" description="NACHT N-terminal Helical" evidence="1">
    <location>
        <begin position="20"/>
        <end position="221"/>
    </location>
</feature>
<evidence type="ECO:0000313" key="3">
    <source>
        <dbReference type="Proteomes" id="UP000002384"/>
    </source>
</evidence>
<reference evidence="3" key="1">
    <citation type="journal article" date="2011" name="MBio">
        <title>Novel metabolic attributes of the genus Cyanothece, comprising a group of unicellular nitrogen-fixing Cyanobacteria.</title>
        <authorList>
            <person name="Bandyopadhyay A."/>
            <person name="Elvitigala T."/>
            <person name="Welsh E."/>
            <person name="Stockel J."/>
            <person name="Liberton M."/>
            <person name="Min H."/>
            <person name="Sherman L.A."/>
            <person name="Pakrasi H.B."/>
        </authorList>
    </citation>
    <scope>NUCLEOTIDE SEQUENCE [LARGE SCALE GENOMIC DNA]</scope>
    <source>
        <strain evidence="3">PCC 7424</strain>
    </source>
</reference>